<dbReference type="KEGG" id="bkw:BkAM31D_14125"/>
<organism evidence="1 2">
    <name type="scientific">Halalkalibacter krulwichiae</name>
    <dbReference type="NCBI Taxonomy" id="199441"/>
    <lineage>
        <taxon>Bacteria</taxon>
        <taxon>Bacillati</taxon>
        <taxon>Bacillota</taxon>
        <taxon>Bacilli</taxon>
        <taxon>Bacillales</taxon>
        <taxon>Bacillaceae</taxon>
        <taxon>Halalkalibacter</taxon>
    </lineage>
</organism>
<dbReference type="AlphaFoldDB" id="A0A1X9ME26"/>
<dbReference type="EMBL" id="CP020814">
    <property type="protein sequence ID" value="ARK30884.1"/>
    <property type="molecule type" value="Genomic_DNA"/>
</dbReference>
<evidence type="ECO:0000313" key="1">
    <source>
        <dbReference type="EMBL" id="ARK30884.1"/>
    </source>
</evidence>
<protein>
    <submittedName>
        <fullName evidence="1">Uncharacterized protein</fullName>
    </submittedName>
</protein>
<proteinExistence type="predicted"/>
<evidence type="ECO:0000313" key="2">
    <source>
        <dbReference type="Proteomes" id="UP000193006"/>
    </source>
</evidence>
<accession>A0A1X9ME26</accession>
<name>A0A1X9ME26_9BACI</name>
<sequence>MEWLRPMLYRISSLTSSLRRRIEAVFFYLLFLCMKEDFHPRFEFFNLLNVKMIDQE</sequence>
<keyword evidence="2" id="KW-1185">Reference proteome</keyword>
<dbReference type="Proteomes" id="UP000193006">
    <property type="component" value="Chromosome"/>
</dbReference>
<gene>
    <name evidence="1" type="ORF">BkAM31D_14125</name>
</gene>
<reference evidence="1 2" key="1">
    <citation type="submission" date="2017-04" db="EMBL/GenBank/DDBJ databases">
        <title>Bacillus krulwichiae AM31D Genome sequencing and assembly.</title>
        <authorList>
            <person name="Krulwich T.A."/>
            <person name="Anastor L."/>
            <person name="Ehrlich R."/>
            <person name="Ehrlich G.D."/>
            <person name="Janto B."/>
        </authorList>
    </citation>
    <scope>NUCLEOTIDE SEQUENCE [LARGE SCALE GENOMIC DNA]</scope>
    <source>
        <strain evidence="1 2">AM31D</strain>
    </source>
</reference>